<proteinExistence type="inferred from homology"/>
<feature type="domain" description="ABC transmembrane type-1" evidence="8">
    <location>
        <begin position="93"/>
        <end position="315"/>
    </location>
</feature>
<reference evidence="9 10" key="1">
    <citation type="submission" date="2023-11" db="EMBL/GenBank/DDBJ databases">
        <title>Genome sequence of Microbacterium rhizosphaerae KACC 19337.</title>
        <authorList>
            <person name="Choi H."/>
            <person name="Kim S."/>
            <person name="Kim Y."/>
            <person name="Kwon S.-W."/>
            <person name="Heo J."/>
        </authorList>
    </citation>
    <scope>NUCLEOTIDE SEQUENCE [LARGE SCALE GENOMIC DNA]</scope>
    <source>
        <strain evidence="9 10">KACC 19337</strain>
    </source>
</reference>
<evidence type="ECO:0000313" key="9">
    <source>
        <dbReference type="EMBL" id="WPR89240.1"/>
    </source>
</evidence>
<dbReference type="PANTHER" id="PTHR30193">
    <property type="entry name" value="ABC TRANSPORTER PERMEASE PROTEIN"/>
    <property type="match status" value="1"/>
</dbReference>
<accession>A0ABZ0SM27</accession>
<keyword evidence="5 7" id="KW-1133">Transmembrane helix</keyword>
<feature type="transmembrane region" description="Helical" evidence="7">
    <location>
        <begin position="190"/>
        <end position="211"/>
    </location>
</feature>
<keyword evidence="3" id="KW-1003">Cell membrane</keyword>
<keyword evidence="2 7" id="KW-0813">Transport</keyword>
<feature type="transmembrane region" description="Helical" evidence="7">
    <location>
        <begin position="139"/>
        <end position="157"/>
    </location>
</feature>
<sequence>MTTVPFVRRERRPARAARTADEPLIPHRGRHGARGYWLYLLPGFVLLTLIVIVPLAWNVYLTFTMWRGIRPPRWIGLKNWQHLLADEKFWTSFQNSVWMIVAMVIIPTVIGLILAALLFDLVGRRFGGRTASFLRATYYLPQLLPAAIAGIVIGWILRPEDGALNTMLENIGLGFLAHDWLGNPQTALPSIMAVMVWVQIGYPIVVFMAALQRVDPELYEASEIDGANWWQRFRAITVTSIRPEIFVVALTCTIAALKVFGPVYVLTRGGPGTSTIVPAYYAYSEFFQAQQVGYGATIATALTIVIAAVAILFVVAQNHAERKEREGQR</sequence>
<dbReference type="InterPro" id="IPR035906">
    <property type="entry name" value="MetI-like_sf"/>
</dbReference>
<keyword evidence="6 7" id="KW-0472">Membrane</keyword>
<feature type="transmembrane region" description="Helical" evidence="7">
    <location>
        <begin position="245"/>
        <end position="265"/>
    </location>
</feature>
<dbReference type="Gene3D" id="1.10.3720.10">
    <property type="entry name" value="MetI-like"/>
    <property type="match status" value="1"/>
</dbReference>
<organism evidence="9 10">
    <name type="scientific">Microbacterium rhizosphaerae</name>
    <dbReference type="NCBI Taxonomy" id="1678237"/>
    <lineage>
        <taxon>Bacteria</taxon>
        <taxon>Bacillati</taxon>
        <taxon>Actinomycetota</taxon>
        <taxon>Actinomycetes</taxon>
        <taxon>Micrococcales</taxon>
        <taxon>Microbacteriaceae</taxon>
        <taxon>Microbacterium</taxon>
    </lineage>
</organism>
<dbReference type="Proteomes" id="UP001323798">
    <property type="component" value="Chromosome"/>
</dbReference>
<evidence type="ECO:0000256" key="4">
    <source>
        <dbReference type="ARBA" id="ARBA00022692"/>
    </source>
</evidence>
<protein>
    <submittedName>
        <fullName evidence="9">Sugar ABC transporter permease</fullName>
    </submittedName>
</protein>
<feature type="transmembrane region" description="Helical" evidence="7">
    <location>
        <begin position="36"/>
        <end position="57"/>
    </location>
</feature>
<evidence type="ECO:0000256" key="2">
    <source>
        <dbReference type="ARBA" id="ARBA00022448"/>
    </source>
</evidence>
<feature type="transmembrane region" description="Helical" evidence="7">
    <location>
        <begin position="292"/>
        <end position="315"/>
    </location>
</feature>
<dbReference type="InterPro" id="IPR051393">
    <property type="entry name" value="ABC_transporter_permease"/>
</dbReference>
<evidence type="ECO:0000256" key="7">
    <source>
        <dbReference type="RuleBase" id="RU363032"/>
    </source>
</evidence>
<dbReference type="SUPFAM" id="SSF161098">
    <property type="entry name" value="MetI-like"/>
    <property type="match status" value="1"/>
</dbReference>
<comment type="similarity">
    <text evidence="7">Belongs to the binding-protein-dependent transport system permease family.</text>
</comment>
<evidence type="ECO:0000259" key="8">
    <source>
        <dbReference type="PROSITE" id="PS50928"/>
    </source>
</evidence>
<feature type="transmembrane region" description="Helical" evidence="7">
    <location>
        <begin position="97"/>
        <end position="119"/>
    </location>
</feature>
<dbReference type="RefSeq" id="WP_320941956.1">
    <property type="nucleotide sequence ID" value="NZ_BAABEU010000001.1"/>
</dbReference>
<dbReference type="PANTHER" id="PTHR30193:SF42">
    <property type="entry name" value="ABC TRANSPORTER PERMEASE PROTEIN"/>
    <property type="match status" value="1"/>
</dbReference>
<keyword evidence="10" id="KW-1185">Reference proteome</keyword>
<keyword evidence="4 7" id="KW-0812">Transmembrane</keyword>
<evidence type="ECO:0000313" key="10">
    <source>
        <dbReference type="Proteomes" id="UP001323798"/>
    </source>
</evidence>
<evidence type="ECO:0000256" key="5">
    <source>
        <dbReference type="ARBA" id="ARBA00022989"/>
    </source>
</evidence>
<name>A0ABZ0SM27_9MICO</name>
<dbReference type="SUPFAM" id="SSF160964">
    <property type="entry name" value="MalF N-terminal region-like"/>
    <property type="match status" value="1"/>
</dbReference>
<evidence type="ECO:0000256" key="3">
    <source>
        <dbReference type="ARBA" id="ARBA00022475"/>
    </source>
</evidence>
<dbReference type="PROSITE" id="PS50928">
    <property type="entry name" value="ABC_TM1"/>
    <property type="match status" value="1"/>
</dbReference>
<dbReference type="InterPro" id="IPR000515">
    <property type="entry name" value="MetI-like"/>
</dbReference>
<comment type="subcellular location">
    <subcellularLocation>
        <location evidence="1 7">Cell membrane</location>
        <topology evidence="1 7">Multi-pass membrane protein</topology>
    </subcellularLocation>
</comment>
<evidence type="ECO:0000256" key="1">
    <source>
        <dbReference type="ARBA" id="ARBA00004651"/>
    </source>
</evidence>
<dbReference type="Pfam" id="PF00528">
    <property type="entry name" value="BPD_transp_1"/>
    <property type="match status" value="1"/>
</dbReference>
<evidence type="ECO:0000256" key="6">
    <source>
        <dbReference type="ARBA" id="ARBA00023136"/>
    </source>
</evidence>
<dbReference type="CDD" id="cd06261">
    <property type="entry name" value="TM_PBP2"/>
    <property type="match status" value="1"/>
</dbReference>
<gene>
    <name evidence="9" type="ORF">SM116_15980</name>
</gene>
<dbReference type="EMBL" id="CP139368">
    <property type="protein sequence ID" value="WPR89240.1"/>
    <property type="molecule type" value="Genomic_DNA"/>
</dbReference>